<protein>
    <submittedName>
        <fullName evidence="1">Uncharacterized protein</fullName>
    </submittedName>
</protein>
<comment type="caution">
    <text evidence="1">The sequence shown here is derived from an EMBL/GenBank/DDBJ whole genome shotgun (WGS) entry which is preliminary data.</text>
</comment>
<dbReference type="Proteomes" id="UP000474640">
    <property type="component" value="Unassembled WGS sequence"/>
</dbReference>
<dbReference type="EMBL" id="JAABOJ010000001">
    <property type="protein sequence ID" value="KAF3291528.1"/>
    <property type="molecule type" value="Genomic_DNA"/>
</dbReference>
<reference evidence="1 2" key="1">
    <citation type="submission" date="2020-01" db="EMBL/GenBank/DDBJ databases">
        <authorList>
            <person name="Palmer J.M."/>
        </authorList>
    </citation>
    <scope>NUCLEOTIDE SEQUENCE [LARGE SCALE GENOMIC DNA]</scope>
    <source>
        <strain evidence="1 2">TWF970</strain>
    </source>
</reference>
<sequence>MSWSRVNTLDPFATAIPGFILLSFEISKVSGGKPLARDNVNFVVTWEHHPDITNETPINPNIGIDPPPVHLSFIPGTAKTSLGAMIGIAEPTKLDFIASWMIRGILYGNEKLIEFAVPGGSVIVKVVQLAETIDTAADVVLAIADLRDALARRDAKAAVKALVKAVKGLRELAKTVVGGVGDV</sequence>
<dbReference type="AlphaFoldDB" id="A0A7C8RIL3"/>
<evidence type="ECO:0000313" key="1">
    <source>
        <dbReference type="EMBL" id="KAF3291528.1"/>
    </source>
</evidence>
<gene>
    <name evidence="1" type="ORF">TWF970_000742</name>
</gene>
<name>A0A7C8RIL3_ORBOL</name>
<proteinExistence type="predicted"/>
<dbReference type="OrthoDB" id="2383679at2759"/>
<accession>A0A7C8RIL3</accession>
<organism evidence="1 2">
    <name type="scientific">Orbilia oligospora</name>
    <name type="common">Nematode-trapping fungus</name>
    <name type="synonym">Arthrobotrys oligospora</name>
    <dbReference type="NCBI Taxonomy" id="2813651"/>
    <lineage>
        <taxon>Eukaryota</taxon>
        <taxon>Fungi</taxon>
        <taxon>Dikarya</taxon>
        <taxon>Ascomycota</taxon>
        <taxon>Pezizomycotina</taxon>
        <taxon>Orbiliomycetes</taxon>
        <taxon>Orbiliales</taxon>
        <taxon>Orbiliaceae</taxon>
        <taxon>Orbilia</taxon>
    </lineage>
</organism>
<evidence type="ECO:0000313" key="2">
    <source>
        <dbReference type="Proteomes" id="UP000474640"/>
    </source>
</evidence>